<dbReference type="InterPro" id="IPR047869">
    <property type="entry name" value="YdcJ_bac-like"/>
</dbReference>
<evidence type="ECO:0000256" key="8">
    <source>
        <dbReference type="ARBA" id="ARBA00035045"/>
    </source>
</evidence>
<keyword evidence="3" id="KW-0560">Oxidoreductase</keyword>
<organism evidence="9 10">
    <name type="scientific">Comamonas guangdongensis</name>
    <dbReference type="NCBI Taxonomy" id="510515"/>
    <lineage>
        <taxon>Bacteria</taxon>
        <taxon>Pseudomonadati</taxon>
        <taxon>Pseudomonadota</taxon>
        <taxon>Betaproteobacteria</taxon>
        <taxon>Burkholderiales</taxon>
        <taxon>Comamonadaceae</taxon>
        <taxon>Comamonas</taxon>
    </lineage>
</organism>
<evidence type="ECO:0000256" key="4">
    <source>
        <dbReference type="ARBA" id="ARBA00023004"/>
    </source>
</evidence>
<keyword evidence="2" id="KW-0223">Dioxygenase</keyword>
<keyword evidence="10" id="KW-1185">Reference proteome</keyword>
<proteinExistence type="inferred from homology"/>
<protein>
    <recommendedName>
        <fullName evidence="7">2-oxoadipate dioxygenase/decarboxylase</fullName>
        <ecNumber evidence="6">1.13.11.93</ecNumber>
    </recommendedName>
    <alternativeName>
        <fullName evidence="8">2-hydroxyglutarate synthase</fullName>
    </alternativeName>
</protein>
<comment type="similarity">
    <text evidence="5">Belongs to the 2-oxoadipate dioxygenase/decarboxylase family.</text>
</comment>
<evidence type="ECO:0000313" key="10">
    <source>
        <dbReference type="Proteomes" id="UP001561046"/>
    </source>
</evidence>
<dbReference type="EMBL" id="JBFYGN010000017">
    <property type="protein sequence ID" value="MEX8194132.1"/>
    <property type="molecule type" value="Genomic_DNA"/>
</dbReference>
<comment type="caution">
    <text evidence="9">The sequence shown here is derived from an EMBL/GenBank/DDBJ whole genome shotgun (WGS) entry which is preliminary data.</text>
</comment>
<evidence type="ECO:0000256" key="3">
    <source>
        <dbReference type="ARBA" id="ARBA00023002"/>
    </source>
</evidence>
<keyword evidence="4" id="KW-0408">Iron</keyword>
<dbReference type="Pfam" id="PF07063">
    <property type="entry name" value="HGLS"/>
    <property type="match status" value="1"/>
</dbReference>
<dbReference type="CDD" id="cd16348">
    <property type="entry name" value="VOC_YdcJ_like"/>
    <property type="match status" value="1"/>
</dbReference>
<name>A0ABV3ZX05_9BURK</name>
<dbReference type="EC" id="1.13.11.93" evidence="6"/>
<dbReference type="Proteomes" id="UP001561046">
    <property type="component" value="Unassembled WGS sequence"/>
</dbReference>
<evidence type="ECO:0000256" key="7">
    <source>
        <dbReference type="ARBA" id="ARBA00035034"/>
    </source>
</evidence>
<evidence type="ECO:0000313" key="9">
    <source>
        <dbReference type="EMBL" id="MEX8194132.1"/>
    </source>
</evidence>
<dbReference type="RefSeq" id="WP_369339332.1">
    <property type="nucleotide sequence ID" value="NZ_JBFYGN010000017.1"/>
</dbReference>
<evidence type="ECO:0000256" key="1">
    <source>
        <dbReference type="ARBA" id="ARBA00001954"/>
    </source>
</evidence>
<accession>A0ABV3ZX05</accession>
<dbReference type="InterPro" id="IPR009770">
    <property type="entry name" value="HGLS"/>
</dbReference>
<dbReference type="PANTHER" id="PTHR39479">
    <property type="match status" value="1"/>
</dbReference>
<dbReference type="SMART" id="SM01150">
    <property type="entry name" value="DUF1338"/>
    <property type="match status" value="1"/>
</dbReference>
<evidence type="ECO:0000256" key="2">
    <source>
        <dbReference type="ARBA" id="ARBA00022964"/>
    </source>
</evidence>
<evidence type="ECO:0000256" key="6">
    <source>
        <dbReference type="ARBA" id="ARBA00035023"/>
    </source>
</evidence>
<reference evidence="9 10" key="1">
    <citation type="journal article" date="2013" name="Int. J. Syst. Evol. Microbiol.">
        <title>Comamonas guangdongensis sp. nov., isolated from subterranean forest sediment, and emended description of the genus Comamonas.</title>
        <authorList>
            <person name="Zhang J."/>
            <person name="Wang Y."/>
            <person name="Zhou S."/>
            <person name="Wu C."/>
            <person name="He J."/>
            <person name="Li F."/>
        </authorList>
    </citation>
    <scope>NUCLEOTIDE SEQUENCE [LARGE SCALE GENOMIC DNA]</scope>
    <source>
        <strain evidence="9 10">CCTCC AB2011133</strain>
    </source>
</reference>
<dbReference type="Gene3D" id="3.10.180.80">
    <property type="entry name" value="Uncharacterised protein PF07063, DUF1338"/>
    <property type="match status" value="1"/>
</dbReference>
<gene>
    <name evidence="9" type="ORF">AB6724_14920</name>
</gene>
<sequence length="465" mass="51169">MSATHSSSPRLVSADEIRTRFSRAMSEMYRQEVPQYGTLIDLVAEVNAQALQADPALRERMARSGELERLDVERHGAIRVGTAEELATLRRLFAVMGMEPVGYYDLSVAGVPVHSTAFRPVHDDALLANPFRVFTSLLRLELIADAALREQAAQILKRRQIFTPRALELIDQAERDGGLDSQDADAFVQQALETFRWHSDATVDAAAYEALQKAHRLVADVVCFKGPHINHLTPRTLDIDLAQAGMPARGMDAKDVVEGPPQRACPILLRQTSFKALKEAIRFTGADSAGAHTARFGEIEQRGVALTRKGRALYDELLGLVRCIDNAGSAAPDYDYRLQQVFAQFPDTHEELRNQGLAFYRYSLTEQGQARSPQSAADADLEELIAQGLVEAEPITYEDFLPVSAAGIFQSNLGGEEQKQYQAHAAQQVFESALGARVHDEIALYEAAQQQSMARVRTALAGALA</sequence>
<dbReference type="PANTHER" id="PTHR39479:SF2">
    <property type="entry name" value="2-OXOADIPATE DIOXYGENASE_DECARBOXYLASE"/>
    <property type="match status" value="1"/>
</dbReference>
<comment type="cofactor">
    <cofactor evidence="1">
        <name>Fe(2+)</name>
        <dbReference type="ChEBI" id="CHEBI:29033"/>
    </cofactor>
</comment>
<evidence type="ECO:0000256" key="5">
    <source>
        <dbReference type="ARBA" id="ARBA00035013"/>
    </source>
</evidence>